<proteinExistence type="inferred from homology"/>
<keyword evidence="4" id="KW-1185">Reference proteome</keyword>
<dbReference type="Gene3D" id="3.30.1120.90">
    <property type="entry name" value="Nucleosome assembly protein"/>
    <property type="match status" value="1"/>
</dbReference>
<evidence type="ECO:0000313" key="5">
    <source>
        <dbReference type="WBParaSite" id="EVEC_0000580301-mRNA-1"/>
    </source>
</evidence>
<dbReference type="STRING" id="51028.A0A0N4V6C3"/>
<organism evidence="5">
    <name type="scientific">Enterobius vermicularis</name>
    <name type="common">Human pinworm</name>
    <dbReference type="NCBI Taxonomy" id="51028"/>
    <lineage>
        <taxon>Eukaryota</taxon>
        <taxon>Metazoa</taxon>
        <taxon>Ecdysozoa</taxon>
        <taxon>Nematoda</taxon>
        <taxon>Chromadorea</taxon>
        <taxon>Rhabditida</taxon>
        <taxon>Spirurina</taxon>
        <taxon>Oxyuridomorpha</taxon>
        <taxon>Oxyuroidea</taxon>
        <taxon>Oxyuridae</taxon>
        <taxon>Enterobius</taxon>
    </lineage>
</organism>
<evidence type="ECO:0000313" key="3">
    <source>
        <dbReference type="EMBL" id="VDD90663.1"/>
    </source>
</evidence>
<dbReference type="AlphaFoldDB" id="A0A0N4V6C3"/>
<dbReference type="GO" id="GO:0005634">
    <property type="term" value="C:nucleus"/>
    <property type="evidence" value="ECO:0007669"/>
    <property type="project" value="InterPro"/>
</dbReference>
<accession>A0A0N4V6C3</accession>
<dbReference type="Pfam" id="PF00956">
    <property type="entry name" value="NAP"/>
    <property type="match status" value="1"/>
</dbReference>
<evidence type="ECO:0000256" key="2">
    <source>
        <dbReference type="RuleBase" id="RU003876"/>
    </source>
</evidence>
<comment type="similarity">
    <text evidence="1 2">Belongs to the nucleosome assembly protein (NAP) family.</text>
</comment>
<gene>
    <name evidence="3" type="ORF">EVEC_LOCUS5414</name>
</gene>
<dbReference type="PANTHER" id="PTHR11875">
    <property type="entry name" value="TESTIS-SPECIFIC Y-ENCODED PROTEIN"/>
    <property type="match status" value="1"/>
</dbReference>
<dbReference type="WBParaSite" id="EVEC_0000580301-mRNA-1">
    <property type="protein sequence ID" value="EVEC_0000580301-mRNA-1"/>
    <property type="gene ID" value="EVEC_0000580301"/>
</dbReference>
<dbReference type="Proteomes" id="UP000274131">
    <property type="component" value="Unassembled WGS sequence"/>
</dbReference>
<evidence type="ECO:0000313" key="4">
    <source>
        <dbReference type="Proteomes" id="UP000274131"/>
    </source>
</evidence>
<reference evidence="5" key="1">
    <citation type="submission" date="2017-02" db="UniProtKB">
        <authorList>
            <consortium name="WormBaseParasite"/>
        </authorList>
    </citation>
    <scope>IDENTIFICATION</scope>
</reference>
<sequence>MVTETKNLADLLKTNGYDPDSGFAFITSLPASIKRRVKALKKLQIEEIKAFVYSVAPSIRRAIVVGDYEPTDEEADCLIINGLTEEDAKKIEETSAPEPETPTKGIPDFWLNLLKGVDHIAEMIQEHDEPILKHLVDVTVQIGENPDSFTLTFHFTPNEYFKQTELTKWYKLKLTPDEDNIFDYEGPMVVEAKGSEITWNEGKDVTKKVIKKKQKKGSGAGKFVTKTVKNDSFFNFFDPIVIPEKEKGKEVTDDEYDEDRELLRADFEIGQLIRDQIIPRAVLFFTGEAAADDDYMDDFEGDEDEVICQEKSDECEEDE</sequence>
<dbReference type="GO" id="GO:0006334">
    <property type="term" value="P:nucleosome assembly"/>
    <property type="evidence" value="ECO:0007669"/>
    <property type="project" value="InterPro"/>
</dbReference>
<dbReference type="InterPro" id="IPR002164">
    <property type="entry name" value="NAP_family"/>
</dbReference>
<reference evidence="3 4" key="2">
    <citation type="submission" date="2018-10" db="EMBL/GenBank/DDBJ databases">
        <authorList>
            <consortium name="Pathogen Informatics"/>
        </authorList>
    </citation>
    <scope>NUCLEOTIDE SEQUENCE [LARGE SCALE GENOMIC DNA]</scope>
</reference>
<dbReference type="EMBL" id="UXUI01008156">
    <property type="protein sequence ID" value="VDD90663.1"/>
    <property type="molecule type" value="Genomic_DNA"/>
</dbReference>
<dbReference type="OrthoDB" id="27325at2759"/>
<name>A0A0N4V6C3_ENTVE</name>
<evidence type="ECO:0000256" key="1">
    <source>
        <dbReference type="ARBA" id="ARBA00009947"/>
    </source>
</evidence>
<dbReference type="SUPFAM" id="SSF143113">
    <property type="entry name" value="NAP-like"/>
    <property type="match status" value="1"/>
</dbReference>
<protein>
    <submittedName>
        <fullName evidence="5">Nucleosome assembly protein 1-like 1</fullName>
    </submittedName>
</protein>
<dbReference type="InterPro" id="IPR037231">
    <property type="entry name" value="NAP-like_sf"/>
</dbReference>